<evidence type="ECO:0000256" key="4">
    <source>
        <dbReference type="ARBA" id="ARBA00022777"/>
    </source>
</evidence>
<dbReference type="EMBL" id="JBHTAI010000007">
    <property type="protein sequence ID" value="MFC7149561.1"/>
    <property type="molecule type" value="Genomic_DNA"/>
</dbReference>
<keyword evidence="1" id="KW-0597">Phosphoprotein</keyword>
<dbReference type="SUPFAM" id="SSF55874">
    <property type="entry name" value="ATPase domain of HSP90 chaperone/DNA topoisomerase II/histidine kinase"/>
    <property type="match status" value="1"/>
</dbReference>
<feature type="transmembrane region" description="Helical" evidence="7">
    <location>
        <begin position="90"/>
        <end position="114"/>
    </location>
</feature>
<evidence type="ECO:0000256" key="3">
    <source>
        <dbReference type="ARBA" id="ARBA00022741"/>
    </source>
</evidence>
<sequence>MLHSYIQLVISLSIPHALVRIWLVFAAAGLGPTRHAGKLVLFAVASSLIGELDYWFAPVPVHAVTSTLVALAALYLLFRQLGGRSVIILFVAYTAASFLADMIGEMLIQLLYGLTDRKDVIAHHPLAFQSVYVPLGAALILLAIYLEKRSFPLLHRLYQYLMNIKQSRMKEATLLAISQIFLLGLLFSFGMESRNRGFASASYNWTIYALVLLAFCSIYFTLRLIVRIREEAIVQTQDVYAEEIGKMFTVIRGHRHDFLNHMQVMSSMLQMGKLEQLKRYMEDLAKEAHAFAPISGHVPPALAAFTTGKTEQAKTKSIPFSCDIPANLELESAIRMIDLVKIIGNLIDNAFEESETLPPGDRDVRLAIRGEGAALAIEISNRGRALTDEQLKMMTMPGYTTKETEHSGLGLAIVQERVKFYQGELSIGYRAEDETTSVRIRLPRKKEKRPEPSP</sequence>
<proteinExistence type="predicted"/>
<keyword evidence="7" id="KW-1133">Transmembrane helix</keyword>
<dbReference type="InterPro" id="IPR036890">
    <property type="entry name" value="HATPase_C_sf"/>
</dbReference>
<reference evidence="10" key="1">
    <citation type="journal article" date="2019" name="Int. J. Syst. Evol. Microbiol.">
        <title>The Global Catalogue of Microorganisms (GCM) 10K type strain sequencing project: providing services to taxonomists for standard genome sequencing and annotation.</title>
        <authorList>
            <consortium name="The Broad Institute Genomics Platform"/>
            <consortium name="The Broad Institute Genome Sequencing Center for Infectious Disease"/>
            <person name="Wu L."/>
            <person name="Ma J."/>
        </authorList>
    </citation>
    <scope>NUCLEOTIDE SEQUENCE [LARGE SCALE GENOMIC DNA]</scope>
    <source>
        <strain evidence="10">KCTC 12907</strain>
    </source>
</reference>
<dbReference type="InterPro" id="IPR005467">
    <property type="entry name" value="His_kinase_dom"/>
</dbReference>
<evidence type="ECO:0000256" key="5">
    <source>
        <dbReference type="ARBA" id="ARBA00022840"/>
    </source>
</evidence>
<dbReference type="Pfam" id="PF02518">
    <property type="entry name" value="HATPase_c"/>
    <property type="match status" value="1"/>
</dbReference>
<keyword evidence="5" id="KW-0067">ATP-binding</keyword>
<dbReference type="PANTHER" id="PTHR40448:SF1">
    <property type="entry name" value="TWO-COMPONENT SENSOR HISTIDINE KINASE"/>
    <property type="match status" value="1"/>
</dbReference>
<dbReference type="InterPro" id="IPR039506">
    <property type="entry name" value="SPOB_a"/>
</dbReference>
<evidence type="ECO:0000256" key="7">
    <source>
        <dbReference type="SAM" id="Phobius"/>
    </source>
</evidence>
<dbReference type="Pfam" id="PF14689">
    <property type="entry name" value="SPOB_a"/>
    <property type="match status" value="1"/>
</dbReference>
<keyword evidence="10" id="KW-1185">Reference proteome</keyword>
<feature type="transmembrane region" description="Helical" evidence="7">
    <location>
        <begin position="62"/>
        <end position="78"/>
    </location>
</feature>
<protein>
    <submittedName>
        <fullName evidence="9">Sensor histidine kinase</fullName>
        <ecNumber evidence="9">2.7.13.3</ecNumber>
    </submittedName>
</protein>
<keyword evidence="2 9" id="KW-0808">Transferase</keyword>
<dbReference type="PANTHER" id="PTHR40448">
    <property type="entry name" value="TWO-COMPONENT SENSOR HISTIDINE KINASE"/>
    <property type="match status" value="1"/>
</dbReference>
<gene>
    <name evidence="9" type="ORF">ACFQMJ_13570</name>
</gene>
<keyword evidence="7" id="KW-0812">Transmembrane</keyword>
<evidence type="ECO:0000256" key="2">
    <source>
        <dbReference type="ARBA" id="ARBA00022679"/>
    </source>
</evidence>
<evidence type="ECO:0000256" key="6">
    <source>
        <dbReference type="ARBA" id="ARBA00023012"/>
    </source>
</evidence>
<keyword evidence="7" id="KW-0472">Membrane</keyword>
<name>A0ABW2F998_9BACL</name>
<feature type="transmembrane region" description="Helical" evidence="7">
    <location>
        <begin position="172"/>
        <end position="191"/>
    </location>
</feature>
<dbReference type="SMART" id="SM00387">
    <property type="entry name" value="HATPase_c"/>
    <property type="match status" value="1"/>
</dbReference>
<dbReference type="Proteomes" id="UP001596378">
    <property type="component" value="Unassembled WGS sequence"/>
</dbReference>
<accession>A0ABW2F998</accession>
<dbReference type="Gene3D" id="3.30.565.10">
    <property type="entry name" value="Histidine kinase-like ATPase, C-terminal domain"/>
    <property type="match status" value="1"/>
</dbReference>
<keyword evidence="6" id="KW-0902">Two-component regulatory system</keyword>
<evidence type="ECO:0000313" key="10">
    <source>
        <dbReference type="Proteomes" id="UP001596378"/>
    </source>
</evidence>
<dbReference type="PROSITE" id="PS50109">
    <property type="entry name" value="HIS_KIN"/>
    <property type="match status" value="1"/>
</dbReference>
<dbReference type="RefSeq" id="WP_378051382.1">
    <property type="nucleotide sequence ID" value="NZ_JBHMDN010000034.1"/>
</dbReference>
<dbReference type="EC" id="2.7.13.3" evidence="9"/>
<evidence type="ECO:0000256" key="1">
    <source>
        <dbReference type="ARBA" id="ARBA00022553"/>
    </source>
</evidence>
<dbReference type="InterPro" id="IPR003594">
    <property type="entry name" value="HATPase_dom"/>
</dbReference>
<evidence type="ECO:0000259" key="8">
    <source>
        <dbReference type="PROSITE" id="PS50109"/>
    </source>
</evidence>
<dbReference type="InterPro" id="IPR016120">
    <property type="entry name" value="Sig_transdc_His_kin_SpoOB"/>
</dbReference>
<dbReference type="GO" id="GO:0004673">
    <property type="term" value="F:protein histidine kinase activity"/>
    <property type="evidence" value="ECO:0007669"/>
    <property type="project" value="UniProtKB-EC"/>
</dbReference>
<dbReference type="SUPFAM" id="SSF55890">
    <property type="entry name" value="Sporulation response regulatory protein Spo0B"/>
    <property type="match status" value="1"/>
</dbReference>
<organism evidence="9 10">
    <name type="scientific">Cohnella cellulosilytica</name>
    <dbReference type="NCBI Taxonomy" id="986710"/>
    <lineage>
        <taxon>Bacteria</taxon>
        <taxon>Bacillati</taxon>
        <taxon>Bacillota</taxon>
        <taxon>Bacilli</taxon>
        <taxon>Bacillales</taxon>
        <taxon>Paenibacillaceae</taxon>
        <taxon>Cohnella</taxon>
    </lineage>
</organism>
<feature type="transmembrane region" description="Helical" evidence="7">
    <location>
        <begin position="203"/>
        <end position="222"/>
    </location>
</feature>
<feature type="transmembrane region" description="Helical" evidence="7">
    <location>
        <begin position="126"/>
        <end position="146"/>
    </location>
</feature>
<evidence type="ECO:0000313" key="9">
    <source>
        <dbReference type="EMBL" id="MFC7149561.1"/>
    </source>
</evidence>
<comment type="caution">
    <text evidence="9">The sequence shown here is derived from an EMBL/GenBank/DDBJ whole genome shotgun (WGS) entry which is preliminary data.</text>
</comment>
<feature type="transmembrane region" description="Helical" evidence="7">
    <location>
        <begin position="6"/>
        <end position="27"/>
    </location>
</feature>
<dbReference type="Gene3D" id="1.10.287.130">
    <property type="match status" value="1"/>
</dbReference>
<feature type="domain" description="Histidine kinase" evidence="8">
    <location>
        <begin position="239"/>
        <end position="446"/>
    </location>
</feature>
<keyword evidence="3" id="KW-0547">Nucleotide-binding</keyword>
<keyword evidence="4 9" id="KW-0418">Kinase</keyword>